<dbReference type="PANTHER" id="PTHR43546">
    <property type="entry name" value="UPF0173 METAL-DEPENDENT HYDROLASE MJ1163-RELATED"/>
    <property type="match status" value="1"/>
</dbReference>
<proteinExistence type="predicted"/>
<dbReference type="Proteomes" id="UP001321498">
    <property type="component" value="Chromosome"/>
</dbReference>
<feature type="domain" description="Metallo-beta-lactamase" evidence="3">
    <location>
        <begin position="28"/>
        <end position="223"/>
    </location>
</feature>
<organism evidence="4 5">
    <name type="scientific">Naasia aerilata</name>
    <dbReference type="NCBI Taxonomy" id="1162966"/>
    <lineage>
        <taxon>Bacteria</taxon>
        <taxon>Bacillati</taxon>
        <taxon>Actinomycetota</taxon>
        <taxon>Actinomycetes</taxon>
        <taxon>Micrococcales</taxon>
        <taxon>Microbacteriaceae</taxon>
        <taxon>Naasia</taxon>
    </lineage>
</organism>
<keyword evidence="1" id="KW-0378">Hydrolase</keyword>
<dbReference type="InterPro" id="IPR036866">
    <property type="entry name" value="RibonucZ/Hydroxyglut_hydro"/>
</dbReference>
<sequence>MSSAVDPRAVRVELIGGPTAVIELGGLRFLTDPTFSPPGPQPSGASTLTKTVGPAKTPEDLGPVDVVLLSHDQHGDNLDDAGRAFLSSVPLVVSTGAAAERLGASVTGLGEWQRMSLARPDQGRLHVTAVPAVHGPEGMAASSGPVIGFVLHGEGLPTVYVSGDNASLRVVEEVAHHLGPITFAVLFGGGARVPRLDAFLTLTSDQLPIATELLGVERMVPVHSEGWAHFTQDHASIRRAFEGSAMQERLVLLEPGEDVTLVARELPGIAGDSWRR</sequence>
<evidence type="ECO:0000259" key="3">
    <source>
        <dbReference type="Pfam" id="PF12706"/>
    </source>
</evidence>
<dbReference type="Pfam" id="PF12706">
    <property type="entry name" value="Lactamase_B_2"/>
    <property type="match status" value="1"/>
</dbReference>
<name>A0ABM8G7T7_9MICO</name>
<dbReference type="PANTHER" id="PTHR43546:SF9">
    <property type="entry name" value="L-ASCORBATE-6-PHOSPHATE LACTONASE ULAG-RELATED"/>
    <property type="match status" value="1"/>
</dbReference>
<dbReference type="SUPFAM" id="SSF56281">
    <property type="entry name" value="Metallo-hydrolase/oxidoreductase"/>
    <property type="match status" value="1"/>
</dbReference>
<keyword evidence="5" id="KW-1185">Reference proteome</keyword>
<dbReference type="RefSeq" id="WP_286277714.1">
    <property type="nucleotide sequence ID" value="NZ_AP027731.1"/>
</dbReference>
<dbReference type="InterPro" id="IPR001279">
    <property type="entry name" value="Metallo-B-lactamas"/>
</dbReference>
<reference evidence="5" key="1">
    <citation type="journal article" date="2019" name="Int. J. Syst. Evol. Microbiol.">
        <title>The Global Catalogue of Microorganisms (GCM) 10K type strain sequencing project: providing services to taxonomists for standard genome sequencing and annotation.</title>
        <authorList>
            <consortium name="The Broad Institute Genomics Platform"/>
            <consortium name="The Broad Institute Genome Sequencing Center for Infectious Disease"/>
            <person name="Wu L."/>
            <person name="Ma J."/>
        </authorList>
    </citation>
    <scope>NUCLEOTIDE SEQUENCE [LARGE SCALE GENOMIC DNA]</scope>
    <source>
        <strain evidence="5">NBRC 108725</strain>
    </source>
</reference>
<evidence type="ECO:0000256" key="2">
    <source>
        <dbReference type="SAM" id="MobiDB-lite"/>
    </source>
</evidence>
<dbReference type="Gene3D" id="3.60.15.10">
    <property type="entry name" value="Ribonuclease Z/Hydroxyacylglutathione hydrolase-like"/>
    <property type="match status" value="1"/>
</dbReference>
<dbReference type="InterPro" id="IPR050114">
    <property type="entry name" value="UPF0173_UPF0282_UlaG_hydrolase"/>
</dbReference>
<evidence type="ECO:0000313" key="5">
    <source>
        <dbReference type="Proteomes" id="UP001321498"/>
    </source>
</evidence>
<evidence type="ECO:0000256" key="1">
    <source>
        <dbReference type="ARBA" id="ARBA00022801"/>
    </source>
</evidence>
<accession>A0ABM8G7T7</accession>
<gene>
    <name evidence="4" type="ORF">GCM10025866_01480</name>
</gene>
<evidence type="ECO:0000313" key="4">
    <source>
        <dbReference type="EMBL" id="BDZ44239.1"/>
    </source>
</evidence>
<feature type="region of interest" description="Disordered" evidence="2">
    <location>
        <begin position="34"/>
        <end position="55"/>
    </location>
</feature>
<dbReference type="EMBL" id="AP027731">
    <property type="protein sequence ID" value="BDZ44239.1"/>
    <property type="molecule type" value="Genomic_DNA"/>
</dbReference>
<protein>
    <submittedName>
        <fullName evidence="4">MBL fold metallo-hydrolase</fullName>
    </submittedName>
</protein>